<dbReference type="NCBIfam" id="NF033542">
    <property type="entry name" value="transpos_IS110"/>
    <property type="match status" value="1"/>
</dbReference>
<evidence type="ECO:0000313" key="5">
    <source>
        <dbReference type="Proteomes" id="UP001579974"/>
    </source>
</evidence>
<dbReference type="Pfam" id="PF01548">
    <property type="entry name" value="DEDD_Tnp_IS110"/>
    <property type="match status" value="1"/>
</dbReference>
<dbReference type="InterPro" id="IPR047650">
    <property type="entry name" value="Transpos_IS110"/>
</dbReference>
<keyword evidence="1" id="KW-0175">Coiled coil</keyword>
<feature type="domain" description="Transposase IS116/IS110/IS902 C-terminal" evidence="3">
    <location>
        <begin position="224"/>
        <end position="298"/>
    </location>
</feature>
<accession>A0ABV5A8V7</accession>
<keyword evidence="5" id="KW-1185">Reference proteome</keyword>
<comment type="caution">
    <text evidence="4">The sequence shown here is derived from an EMBL/GenBank/DDBJ whole genome shotgun (WGS) entry which is preliminary data.</text>
</comment>
<name>A0ABV5A8V7_9BACL</name>
<gene>
    <name evidence="4" type="ORF">KKP3000_001182</name>
</gene>
<dbReference type="PANTHER" id="PTHR33055:SF15">
    <property type="entry name" value="TRANSPOSASE-RELATED"/>
    <property type="match status" value="1"/>
</dbReference>
<dbReference type="InterPro" id="IPR002525">
    <property type="entry name" value="Transp_IS110-like_N"/>
</dbReference>
<organism evidence="4 5">
    <name type="scientific">Alicyclobacillus fastidiosus</name>
    <dbReference type="NCBI Taxonomy" id="392011"/>
    <lineage>
        <taxon>Bacteria</taxon>
        <taxon>Bacillati</taxon>
        <taxon>Bacillota</taxon>
        <taxon>Bacilli</taxon>
        <taxon>Bacillales</taxon>
        <taxon>Alicyclobacillaceae</taxon>
        <taxon>Alicyclobacillus</taxon>
    </lineage>
</organism>
<dbReference type="EMBL" id="JBDXSU010000001">
    <property type="protein sequence ID" value="MFB5188749.1"/>
    <property type="molecule type" value="Genomic_DNA"/>
</dbReference>
<evidence type="ECO:0000313" key="4">
    <source>
        <dbReference type="EMBL" id="MFB5188749.1"/>
    </source>
</evidence>
<dbReference type="RefSeq" id="WP_275475588.1">
    <property type="nucleotide sequence ID" value="NZ_CP162940.1"/>
</dbReference>
<dbReference type="InterPro" id="IPR003346">
    <property type="entry name" value="Transposase_20"/>
</dbReference>
<evidence type="ECO:0000259" key="2">
    <source>
        <dbReference type="Pfam" id="PF01548"/>
    </source>
</evidence>
<proteinExistence type="predicted"/>
<evidence type="ECO:0000259" key="3">
    <source>
        <dbReference type="Pfam" id="PF02371"/>
    </source>
</evidence>
<protein>
    <submittedName>
        <fullName evidence="4">IS110 family transposase</fullName>
    </submittedName>
</protein>
<sequence>MKTITKFVGLDVSKDSIAVAVADEGRGEPRFLGMYPHTVEAVRGLVKRLNEEDVELEFCYEAGPTGYWLYRLLRAMDMPCTVVAPSLIPVRQGDRVKTDRRDALKLAKLFRAGELVAVFVPNEENESLRDLVRAREDAVEDRTRARHRISKFLLRHNRILQTKLRAWGAMHRRWLDSLQWTDRREQVVFQEYLHHLDEIEGRLERLEAAIHLEATESDRAPVIQALQTLRGVAEVIATSLVAEVGEFRRFHNPKQLMAYAGLVPSESSSGVSRRQGRITKAGNAHLRRVLGEAAWSYRYKPAVKRNIRKRQEGQSPKVQDIAWRAQDRLHRKYKRMTSRGKHHNVAVTSVARELLGFVWAIACEAEREMEKSVAV</sequence>
<dbReference type="Pfam" id="PF02371">
    <property type="entry name" value="Transposase_20"/>
    <property type="match status" value="1"/>
</dbReference>
<dbReference type="Proteomes" id="UP001579974">
    <property type="component" value="Unassembled WGS sequence"/>
</dbReference>
<feature type="coiled-coil region" evidence="1">
    <location>
        <begin position="189"/>
        <end position="216"/>
    </location>
</feature>
<dbReference type="PANTHER" id="PTHR33055">
    <property type="entry name" value="TRANSPOSASE FOR INSERTION SEQUENCE ELEMENT IS1111A"/>
    <property type="match status" value="1"/>
</dbReference>
<feature type="domain" description="Transposase IS110-like N-terminal" evidence="2">
    <location>
        <begin position="8"/>
        <end position="155"/>
    </location>
</feature>
<evidence type="ECO:0000256" key="1">
    <source>
        <dbReference type="SAM" id="Coils"/>
    </source>
</evidence>
<reference evidence="4 5" key="1">
    <citation type="journal article" date="2024" name="Int. J. Mol. Sci.">
        <title>Exploration of Alicyclobacillus spp. Genome in Search of Antibiotic Resistance.</title>
        <authorList>
            <person name="Bucka-Kolendo J."/>
            <person name="Kiousi D.E."/>
            <person name="Dekowska A."/>
            <person name="Mikolajczuk-Szczyrba A."/>
            <person name="Karadedos D.M."/>
            <person name="Michael P."/>
            <person name="Galanis A."/>
            <person name="Sokolowska B."/>
        </authorList>
    </citation>
    <scope>NUCLEOTIDE SEQUENCE [LARGE SCALE GENOMIC DNA]</scope>
    <source>
        <strain evidence="4 5">KKP 3000</strain>
    </source>
</reference>